<protein>
    <recommendedName>
        <fullName evidence="4">CoxI translation protein CYA5</fullName>
    </recommendedName>
</protein>
<dbReference type="Gene3D" id="1.25.40.10">
    <property type="entry name" value="Tetratricopeptide repeat domain"/>
    <property type="match status" value="2"/>
</dbReference>
<dbReference type="Pfam" id="PF01535">
    <property type="entry name" value="PPR"/>
    <property type="match status" value="1"/>
</dbReference>
<feature type="compositionally biased region" description="Polar residues" evidence="1">
    <location>
        <begin position="150"/>
        <end position="164"/>
    </location>
</feature>
<proteinExistence type="predicted"/>
<feature type="region of interest" description="Disordered" evidence="1">
    <location>
        <begin position="111"/>
        <end position="244"/>
    </location>
</feature>
<dbReference type="Pfam" id="PF13812">
    <property type="entry name" value="PPR_3"/>
    <property type="match status" value="1"/>
</dbReference>
<feature type="compositionally biased region" description="Basic and acidic residues" evidence="1">
    <location>
        <begin position="125"/>
        <end position="143"/>
    </location>
</feature>
<organism evidence="2 3">
    <name type="scientific">Pyricularia oryzae</name>
    <name type="common">Rice blast fungus</name>
    <name type="synonym">Magnaporthe oryzae</name>
    <dbReference type="NCBI Taxonomy" id="318829"/>
    <lineage>
        <taxon>Eukaryota</taxon>
        <taxon>Fungi</taxon>
        <taxon>Dikarya</taxon>
        <taxon>Ascomycota</taxon>
        <taxon>Pezizomycotina</taxon>
        <taxon>Sordariomycetes</taxon>
        <taxon>Sordariomycetidae</taxon>
        <taxon>Magnaporthales</taxon>
        <taxon>Pyriculariaceae</taxon>
        <taxon>Pyricularia</taxon>
    </lineage>
</organism>
<sequence length="1303" mass="148095">MPVIERSAAILEPGSLHKTLTTVRTARQLHAAFWRHGAAELELLSAGQMLPGDCLSTPSDAGPGRPDGPMMASILPFDFLYPQSSAGLRQRLYSSPITGVWEQSERLRRPYASGRPDARAYTSHAIEKPTDDSIISHKEKDTEALDESGQKSGTNPQDQSQNSIRNDDESPENSGSRADVPLNVHHAKHSGKLNTTESDRVEVYTKAKAGAPEASRSEQSRQVKAKNSATQSESKPSIDQDAGDHFPIKAHERVLGGQLPYGVNKRRVKQALVKKKVTGVLPRALEEDLTSTNYGAISRPARHVTVAGTKESFDRLDHLWEEFQNLSPEEQYERAHEMILDLSQSQRLADHWRITQIFPLIRENVLKKSKGDGCQTAAHVRAAIRAYYALGDSETGMKIYRSWINEKRRPVGFGYPAAEIIKAADWPRLAELWQEYFDNIFWTPNFHQKDSESLASLGLNPQKRIQRSVELEQTEAQHIHAIPGFKEKVLQLFDYVFDKHTPDQQRKPLESFLILSIRWLLPQYKPRDAFRMVLRLEDSGLCQEFIELCVQRGQLALATQAYIEIRLLPGRGLPAPVLRLLIKEIFLPQRDVQKMELVMQDWLRRYPRLDIMGYRAFLSLYSVHGDVASFKRIYDMFVKEYPDLAWTGAYDMLMLYRRRGDTEMVQQLFDEMESRYKRKPKIIHWNVLLSAYKRDHNRALEVFAALCEAVEPNETSFAIIMKILGWRGELQLVRELHQIGIDRGIQMTPRSRVGLIDALCINERLDVAERICKEETLQANNKESRSKVRFLWNRLIRHYATRRDLVSCHRILNEMGDNNVGYDSETYYFLLMGLAYTRQAHHGLHLIRAALLGGVFKPSAKHFLLLMAGFIRNGELHMVAKVDELLTNAGLPRSSSTTLRNILALLEADKRGFKSPDGKVLSSDNLRHALSTFTDFLRERRAGAQERAVNIYPQDVGRLPTDLFASLIFFAVTIRQDKAVADKLLEMFRIQEGDNGRVSHFSDIRMLVSILNYEAFQRDFDDVMAIWESIFEMAREAGRSAAADFAATDDASSPRRTPDLIAPAWKFVLADSLKTMQRLLETRGDASALKALFQRVRAAGFELTGPNWNHYIQGLARLGEWREAFTLCERVLMPQWKGWARPLGQNREAKIKLPLEVRRMGTRLDYRRPVSYTIIELGRHYREMINLAPWSREADELLSTIRAQCPMLIRAISSFPGFSYPAQDKIIDGTATLASQGRWSKMQANFNAESAPGSDEAVGVLDSFLAEMTAEDEPSGGLEDTVNAEQADTEPESQTLPSLRKVI</sequence>
<feature type="compositionally biased region" description="Polar residues" evidence="1">
    <location>
        <begin position="222"/>
        <end position="235"/>
    </location>
</feature>
<dbReference type="GO" id="GO:0003729">
    <property type="term" value="F:mRNA binding"/>
    <property type="evidence" value="ECO:0007669"/>
    <property type="project" value="TreeGrafter"/>
</dbReference>
<gene>
    <name evidence="2" type="ORF">PoMZ_06216</name>
</gene>
<dbReference type="InterPro" id="IPR011990">
    <property type="entry name" value="TPR-like_helical_dom_sf"/>
</dbReference>
<feature type="region of interest" description="Disordered" evidence="1">
    <location>
        <begin position="1269"/>
        <end position="1303"/>
    </location>
</feature>
<dbReference type="EMBL" id="CP034209">
    <property type="protein sequence ID" value="QBZ64518.1"/>
    <property type="molecule type" value="Genomic_DNA"/>
</dbReference>
<evidence type="ECO:0000313" key="2">
    <source>
        <dbReference type="EMBL" id="QBZ64518.1"/>
    </source>
</evidence>
<evidence type="ECO:0008006" key="4">
    <source>
        <dbReference type="Google" id="ProtNLM"/>
    </source>
</evidence>
<name>A0A4V1C7T6_PYROR</name>
<accession>A0A4V1C7T6</accession>
<dbReference type="GO" id="GO:0140053">
    <property type="term" value="P:mitochondrial gene expression"/>
    <property type="evidence" value="ECO:0007669"/>
    <property type="project" value="TreeGrafter"/>
</dbReference>
<dbReference type="InterPro" id="IPR002885">
    <property type="entry name" value="PPR_rpt"/>
</dbReference>
<dbReference type="Proteomes" id="UP000294847">
    <property type="component" value="Chromosome 6"/>
</dbReference>
<reference evidence="2 3" key="1">
    <citation type="journal article" date="2019" name="Mol. Biol. Evol.">
        <title>Blast fungal genomes show frequent chromosomal changes, gene gains and losses, and effector gene turnover.</title>
        <authorList>
            <person name="Gomez Luciano L.B."/>
            <person name="Jason Tsai I."/>
            <person name="Chuma I."/>
            <person name="Tosa Y."/>
            <person name="Chen Y.H."/>
            <person name="Li J.Y."/>
            <person name="Li M.Y."/>
            <person name="Jade Lu M.Y."/>
            <person name="Nakayashiki H."/>
            <person name="Li W.H."/>
        </authorList>
    </citation>
    <scope>NUCLEOTIDE SEQUENCE [LARGE SCALE GENOMIC DNA]</scope>
    <source>
        <strain evidence="2">MZ5-1-6</strain>
    </source>
</reference>
<dbReference type="PANTHER" id="PTHR47938:SF35">
    <property type="entry name" value="PENTATRICOPEPTIDE REPEAT-CONTAINING PROTEIN 4, MITOCHONDRIAL-RELATED"/>
    <property type="match status" value="1"/>
</dbReference>
<dbReference type="GO" id="GO:0005739">
    <property type="term" value="C:mitochondrion"/>
    <property type="evidence" value="ECO:0007669"/>
    <property type="project" value="TreeGrafter"/>
</dbReference>
<evidence type="ECO:0000313" key="3">
    <source>
        <dbReference type="Proteomes" id="UP000294847"/>
    </source>
</evidence>
<dbReference type="PANTHER" id="PTHR47938">
    <property type="entry name" value="RESPIRATORY COMPLEX I CHAPERONE (CIA84), PUTATIVE (AFU_ORTHOLOGUE AFUA_2G06020)-RELATED"/>
    <property type="match status" value="1"/>
</dbReference>
<evidence type="ECO:0000256" key="1">
    <source>
        <dbReference type="SAM" id="MobiDB-lite"/>
    </source>
</evidence>